<keyword evidence="2" id="KW-1185">Reference proteome</keyword>
<protein>
    <submittedName>
        <fullName evidence="1">COP9 signalosome complex subunit 7b</fullName>
    </submittedName>
</protein>
<accession>A0ACC1IJQ6</accession>
<reference evidence="1" key="1">
    <citation type="submission" date="2022-07" db="EMBL/GenBank/DDBJ databases">
        <title>Phylogenomic reconstructions and comparative analyses of Kickxellomycotina fungi.</title>
        <authorList>
            <person name="Reynolds N.K."/>
            <person name="Stajich J.E."/>
            <person name="Barry K."/>
            <person name="Grigoriev I.V."/>
            <person name="Crous P."/>
            <person name="Smith M.E."/>
        </authorList>
    </citation>
    <scope>NUCLEOTIDE SEQUENCE</scope>
    <source>
        <strain evidence="1">Benny 63K</strain>
    </source>
</reference>
<name>A0ACC1IJQ6_9FUNG</name>
<proteinExistence type="predicted"/>
<dbReference type="EMBL" id="JANBPG010001050">
    <property type="protein sequence ID" value="KAJ1892094.1"/>
    <property type="molecule type" value="Genomic_DNA"/>
</dbReference>
<evidence type="ECO:0000313" key="2">
    <source>
        <dbReference type="Proteomes" id="UP001150581"/>
    </source>
</evidence>
<gene>
    <name evidence="1" type="primary">COPS7B_1</name>
    <name evidence="1" type="ORF">LPJ66_006543</name>
</gene>
<organism evidence="1 2">
    <name type="scientific">Kickxella alabastrina</name>
    <dbReference type="NCBI Taxonomy" id="61397"/>
    <lineage>
        <taxon>Eukaryota</taxon>
        <taxon>Fungi</taxon>
        <taxon>Fungi incertae sedis</taxon>
        <taxon>Zoopagomycota</taxon>
        <taxon>Kickxellomycotina</taxon>
        <taxon>Kickxellomycetes</taxon>
        <taxon>Kickxellales</taxon>
        <taxon>Kickxellaceae</taxon>
        <taxon>Kickxella</taxon>
    </lineage>
</organism>
<evidence type="ECO:0000313" key="1">
    <source>
        <dbReference type="EMBL" id="KAJ1892094.1"/>
    </source>
</evidence>
<dbReference type="Proteomes" id="UP001150581">
    <property type="component" value="Unassembled WGS sequence"/>
</dbReference>
<comment type="caution">
    <text evidence="1">The sequence shown here is derived from an EMBL/GenBank/DDBJ whole genome shotgun (WGS) entry which is preliminary data.</text>
</comment>
<sequence>MEFCLIALKTAASEADIVAVIQKALDDERVYHFGRLLEAPAVAKLAESQEFSAYWNLLQLFSFGTLSEYRAAGAQLPELSEQQIEKLKHLTLVSLASHFKILEYDLLLKELDCQSEQQMEDLVIEATYRKLLSGKLDQQRRLIEVDYVIGRDVRREDLQKIFNSLNYWSLVCEDVLADISKDIELANSSVLTKRKEEREFASALQEVRASQFASSKARKSGGESVFESQYASSEYQREDIRTRGRAP</sequence>